<evidence type="ECO:0000313" key="3">
    <source>
        <dbReference type="Proteomes" id="UP001203338"/>
    </source>
</evidence>
<dbReference type="SUPFAM" id="SSF53474">
    <property type="entry name" value="alpha/beta-Hydrolases"/>
    <property type="match status" value="1"/>
</dbReference>
<keyword evidence="2" id="KW-0378">Hydrolase</keyword>
<proteinExistence type="predicted"/>
<accession>A0ABT0PCP3</accession>
<gene>
    <name evidence="2" type="ORF">M3P05_04205</name>
</gene>
<keyword evidence="3" id="KW-1185">Reference proteome</keyword>
<dbReference type="PIRSF" id="PIRSF037442">
    <property type="entry name" value="UCP037442_abhydr"/>
    <property type="match status" value="1"/>
</dbReference>
<dbReference type="InterPro" id="IPR022742">
    <property type="entry name" value="Hydrolase_4"/>
</dbReference>
<feature type="domain" description="Serine aminopeptidase S33" evidence="1">
    <location>
        <begin position="29"/>
        <end position="121"/>
    </location>
</feature>
<dbReference type="EMBL" id="JAMFLX010000004">
    <property type="protein sequence ID" value="MCL6269145.1"/>
    <property type="molecule type" value="Genomic_DNA"/>
</dbReference>
<evidence type="ECO:0000313" key="2">
    <source>
        <dbReference type="EMBL" id="MCL6269145.1"/>
    </source>
</evidence>
<dbReference type="GO" id="GO:0016787">
    <property type="term" value="F:hydrolase activity"/>
    <property type="evidence" value="ECO:0007669"/>
    <property type="project" value="UniProtKB-KW"/>
</dbReference>
<organism evidence="2 3">
    <name type="scientific">Parendozoicomonas callyspongiae</name>
    <dbReference type="NCBI Taxonomy" id="2942213"/>
    <lineage>
        <taxon>Bacteria</taxon>
        <taxon>Pseudomonadati</taxon>
        <taxon>Pseudomonadota</taxon>
        <taxon>Gammaproteobacteria</taxon>
        <taxon>Oceanospirillales</taxon>
        <taxon>Endozoicomonadaceae</taxon>
        <taxon>Parendozoicomonas</taxon>
    </lineage>
</organism>
<evidence type="ECO:0000259" key="1">
    <source>
        <dbReference type="Pfam" id="PF12146"/>
    </source>
</evidence>
<dbReference type="RefSeq" id="WP_249698049.1">
    <property type="nucleotide sequence ID" value="NZ_JAMFLX010000004.1"/>
</dbReference>
<dbReference type="InterPro" id="IPR029058">
    <property type="entry name" value="AB_hydrolase_fold"/>
</dbReference>
<dbReference type="InterPro" id="IPR017208">
    <property type="entry name" value="UCP037442_abhydr"/>
</dbReference>
<protein>
    <submittedName>
        <fullName evidence="2">Alpha/beta fold hydrolase</fullName>
    </submittedName>
</protein>
<comment type="caution">
    <text evidence="2">The sequence shown here is derived from an EMBL/GenBank/DDBJ whole genome shotgun (WGS) entry which is preliminary data.</text>
</comment>
<dbReference type="Pfam" id="PF12146">
    <property type="entry name" value="Hydrolase_4"/>
    <property type="match status" value="1"/>
</dbReference>
<name>A0ABT0PCP3_9GAMM</name>
<sequence>MNSQKITIPTPDGYYLKGELLEPEESSCRKQLVIINGATGVLQGYYRPFADFLRQQGFKVLIYDYRGIGQSQECKYHAPAPTMLHWGERDMDAVLNWVKSEYPDYRIHGVGHSIGGQLMGALPDNNRYDSFLGVASQHIYWRNWPSFSTRIKSWFFFRGILPLFHKSIGHLPAWVLGSEKLPKGVIRDWGRFGGSSAYLSDEKGQPIRSGFHNYQGRLKLCAVSDDHMFAPENCVRELGKLFTATDGDIHVLRPEHYQMSRIDHFGYFKKTMNTKAWEEAADWLAQ</sequence>
<reference evidence="2 3" key="1">
    <citation type="submission" date="2022-05" db="EMBL/GenBank/DDBJ databases">
        <authorList>
            <person name="Park J.-S."/>
        </authorList>
    </citation>
    <scope>NUCLEOTIDE SEQUENCE [LARGE SCALE GENOMIC DNA]</scope>
    <source>
        <strain evidence="2 3">2012CJ34-2</strain>
    </source>
</reference>
<dbReference type="Gene3D" id="3.40.50.1820">
    <property type="entry name" value="alpha/beta hydrolase"/>
    <property type="match status" value="1"/>
</dbReference>
<dbReference type="Proteomes" id="UP001203338">
    <property type="component" value="Unassembled WGS sequence"/>
</dbReference>